<dbReference type="InterPro" id="IPR018951">
    <property type="entry name" value="Fumarase_C_C"/>
</dbReference>
<feature type="site" description="Important for catalytic activity" evidence="5">
    <location>
        <position position="324"/>
    </location>
</feature>
<dbReference type="Gene3D" id="1.10.275.10">
    <property type="entry name" value="Fumarase/aspartase (N-terminal domain)"/>
    <property type="match status" value="1"/>
</dbReference>
<reference evidence="8 9" key="1">
    <citation type="submission" date="2016-02" db="EMBL/GenBank/DDBJ databases">
        <authorList>
            <person name="Wen L."/>
            <person name="He K."/>
            <person name="Yang H."/>
        </authorList>
    </citation>
    <scope>NUCLEOTIDE SEQUENCE [LARGE SCALE GENOMIC DNA]</scope>
    <source>
        <strain evidence="8 9">CV41</strain>
    </source>
</reference>
<comment type="catalytic activity">
    <reaction evidence="5">
        <text>(S)-malate = fumarate + H2O</text>
        <dbReference type="Rhea" id="RHEA:12460"/>
        <dbReference type="ChEBI" id="CHEBI:15377"/>
        <dbReference type="ChEBI" id="CHEBI:15589"/>
        <dbReference type="ChEBI" id="CHEBI:29806"/>
        <dbReference type="EC" id="4.2.1.2"/>
    </reaction>
</comment>
<dbReference type="InterPro" id="IPR008948">
    <property type="entry name" value="L-Aspartase-like"/>
</dbReference>
<dbReference type="FunFam" id="1.20.200.10:FF:000001">
    <property type="entry name" value="Fumarate hydratase, mitochondrial"/>
    <property type="match status" value="1"/>
</dbReference>
<feature type="binding site" evidence="5">
    <location>
        <position position="180"/>
    </location>
    <ligand>
        <name>substrate</name>
    </ligand>
</feature>
<dbReference type="GO" id="GO:0005737">
    <property type="term" value="C:cytoplasm"/>
    <property type="evidence" value="ECO:0007669"/>
    <property type="project" value="UniProtKB-SubCell"/>
</dbReference>
<evidence type="ECO:0000313" key="8">
    <source>
        <dbReference type="EMBL" id="KXU37152.1"/>
    </source>
</evidence>
<dbReference type="PROSITE" id="PS00163">
    <property type="entry name" value="FUMARATE_LYASES"/>
    <property type="match status" value="1"/>
</dbReference>
<dbReference type="FunFam" id="1.10.40.30:FF:000002">
    <property type="entry name" value="Fumarate hydratase class II"/>
    <property type="match status" value="1"/>
</dbReference>
<sequence length="458" mass="48430">MRTEKDSMGEMAVPDDALWGASTQRAVLNFPISGRPMPEGFIRSLGLIKEAAALVNESLGRLSAEKSALIRQAAGEIIEGKLSAHFPVDVFQTGSGTSSNMNANEVIARRASQIAGSPGAIHPNDDVNMGQSSNDIIPTVLHISAALALKNDLLPALGRLREALAQKSAAFAHIVKIGRTHLMDATPLTLGQEFSGYVAQLRKSEQRVERAIEVLCELAIGGTAVGTGINSHPKFAPQVCAILAEKTGIAFREADNHFEAQAGRDDAVEVAGLLATIAASLTKVANDIRLLSSGPRAGLAELRLPATQPGSSIMPGKVNPVMSEMLVQVGLYVQGLAQTVVGCGRDGHFELNVTIPLIAHCLHESIQCLANGARVFAEKCVEGLEADEARCRELMERSLMLVTALNPFIGYDAAASVAKEALAEGKSLREVVLGRGLMDAETLERALEPLAMTRPSGD</sequence>
<dbReference type="STRING" id="1548208.AXK12_02155"/>
<dbReference type="FunFam" id="1.10.275.10:FF:000001">
    <property type="entry name" value="Fumarate hydratase, mitochondrial"/>
    <property type="match status" value="1"/>
</dbReference>
<evidence type="ECO:0000259" key="7">
    <source>
        <dbReference type="Pfam" id="PF10415"/>
    </source>
</evidence>
<dbReference type="Gene3D" id="1.20.200.10">
    <property type="entry name" value="Fumarase/aspartase (Central domain)"/>
    <property type="match status" value="1"/>
</dbReference>
<dbReference type="GO" id="GO:0006106">
    <property type="term" value="P:fumarate metabolic process"/>
    <property type="evidence" value="ECO:0007669"/>
    <property type="project" value="InterPro"/>
</dbReference>
<dbReference type="Gene3D" id="1.10.40.30">
    <property type="entry name" value="Fumarase/aspartase (C-terminal domain)"/>
    <property type="match status" value="1"/>
</dbReference>
<evidence type="ECO:0000313" key="9">
    <source>
        <dbReference type="Proteomes" id="UP000071392"/>
    </source>
</evidence>
<evidence type="ECO:0000259" key="6">
    <source>
        <dbReference type="Pfam" id="PF00206"/>
    </source>
</evidence>
<dbReference type="PANTHER" id="PTHR11444:SF22">
    <property type="entry name" value="FUMARATE HYDRATASE CLASS II"/>
    <property type="match status" value="1"/>
</dbReference>
<organism evidence="8 9">
    <name type="scientific">Cephaloticoccus capnophilus</name>
    <dbReference type="NCBI Taxonomy" id="1548208"/>
    <lineage>
        <taxon>Bacteria</taxon>
        <taxon>Pseudomonadati</taxon>
        <taxon>Verrucomicrobiota</taxon>
        <taxon>Opitutia</taxon>
        <taxon>Opitutales</taxon>
        <taxon>Opitutaceae</taxon>
        <taxon>Cephaloticoccus</taxon>
    </lineage>
</organism>
<evidence type="ECO:0000256" key="2">
    <source>
        <dbReference type="ARBA" id="ARBA00022490"/>
    </source>
</evidence>
<comment type="miscellaneous">
    <text evidence="5">There are 2 substrate-binding sites: the catalytic A site, and the non-catalytic B site that may play a role in the transfer of substrate or product between the active site and the solvent. Alternatively, the B site may bind allosteric effectors.</text>
</comment>
<dbReference type="EC" id="4.2.1.2" evidence="5"/>
<evidence type="ECO:0000256" key="5">
    <source>
        <dbReference type="HAMAP-Rule" id="MF_00743"/>
    </source>
</evidence>
<dbReference type="RefSeq" id="WP_068711021.1">
    <property type="nucleotide sequence ID" value="NZ_LSZP01000013.1"/>
</dbReference>
<dbReference type="GO" id="GO:0006099">
    <property type="term" value="P:tricarboxylic acid cycle"/>
    <property type="evidence" value="ECO:0007669"/>
    <property type="project" value="UniProtKB-UniRule"/>
</dbReference>
<dbReference type="SUPFAM" id="SSF48557">
    <property type="entry name" value="L-aspartase-like"/>
    <property type="match status" value="1"/>
</dbReference>
<evidence type="ECO:0000256" key="3">
    <source>
        <dbReference type="ARBA" id="ARBA00022532"/>
    </source>
</evidence>
<comment type="similarity">
    <text evidence="1 5">Belongs to the class-II fumarase/aspartase family. Fumarase subfamily.</text>
</comment>
<keyword evidence="3 5" id="KW-0816">Tricarboxylic acid cycle</keyword>
<dbReference type="InterPro" id="IPR000362">
    <property type="entry name" value="Fumarate_lyase_fam"/>
</dbReference>
<dbReference type="UniPathway" id="UPA00223">
    <property type="reaction ID" value="UER01007"/>
</dbReference>
<feature type="binding site" evidence="5">
    <location>
        <begin position="95"/>
        <end position="97"/>
    </location>
    <ligand>
        <name>substrate</name>
    </ligand>
</feature>
<keyword evidence="4 5" id="KW-0456">Lyase</keyword>
<dbReference type="EMBL" id="LSZP01000013">
    <property type="protein sequence ID" value="KXU37152.1"/>
    <property type="molecule type" value="Genomic_DNA"/>
</dbReference>
<keyword evidence="9" id="KW-1185">Reference proteome</keyword>
<feature type="binding site" evidence="5">
    <location>
        <begin position="132"/>
        <end position="134"/>
    </location>
    <ligand>
        <name>substrate</name>
    </ligand>
</feature>
<feature type="binding site" description="in site B" evidence="5">
    <location>
        <begin position="122"/>
        <end position="125"/>
    </location>
    <ligand>
        <name>substrate</name>
    </ligand>
</feature>
<feature type="domain" description="Fumarate lyase N-terminal" evidence="6">
    <location>
        <begin position="9"/>
        <end position="335"/>
    </location>
</feature>
<dbReference type="InterPro" id="IPR022761">
    <property type="entry name" value="Fumarate_lyase_N"/>
</dbReference>
<feature type="binding site" evidence="5">
    <location>
        <position position="312"/>
    </location>
    <ligand>
        <name>substrate</name>
    </ligand>
</feature>
<comment type="subcellular location">
    <subcellularLocation>
        <location evidence="5">Cytoplasm</location>
    </subcellularLocation>
</comment>
<name>A0A139SRJ3_9BACT</name>
<dbReference type="GO" id="GO:0004333">
    <property type="term" value="F:fumarate hydratase activity"/>
    <property type="evidence" value="ECO:0007669"/>
    <property type="project" value="UniProtKB-UniRule"/>
</dbReference>
<dbReference type="NCBIfam" id="NF008909">
    <property type="entry name" value="PRK12273.1"/>
    <property type="match status" value="1"/>
</dbReference>
<keyword evidence="2 5" id="KW-0963">Cytoplasm</keyword>
<protein>
    <recommendedName>
        <fullName evidence="5">Fumarate hydratase class II</fullName>
        <shortName evidence="5">Fumarase C</shortName>
        <ecNumber evidence="5">4.2.1.2</ecNumber>
    </recommendedName>
    <alternativeName>
        <fullName evidence="5">Aerobic fumarase</fullName>
    </alternativeName>
    <alternativeName>
        <fullName evidence="5">Iron-independent fumarase</fullName>
    </alternativeName>
</protein>
<evidence type="ECO:0000256" key="4">
    <source>
        <dbReference type="ARBA" id="ARBA00023239"/>
    </source>
</evidence>
<dbReference type="Pfam" id="PF10415">
    <property type="entry name" value="FumaraseC_C"/>
    <property type="match status" value="1"/>
</dbReference>
<feature type="active site" evidence="5">
    <location>
        <position position="311"/>
    </location>
</feature>
<dbReference type="InterPro" id="IPR024083">
    <property type="entry name" value="Fumarase/histidase_N"/>
</dbReference>
<feature type="domain" description="Fumarase C C-terminal" evidence="7">
    <location>
        <begin position="401"/>
        <end position="454"/>
    </location>
</feature>
<dbReference type="AlphaFoldDB" id="A0A139SRJ3"/>
<feature type="binding site" evidence="5">
    <location>
        <begin position="317"/>
        <end position="319"/>
    </location>
    <ligand>
        <name>substrate</name>
    </ligand>
</feature>
<proteinExistence type="inferred from homology"/>
<accession>A0A139SRJ3</accession>
<dbReference type="HAMAP" id="MF_00743">
    <property type="entry name" value="FumaraseC"/>
    <property type="match status" value="1"/>
</dbReference>
<dbReference type="PANTHER" id="PTHR11444">
    <property type="entry name" value="ASPARTATEAMMONIA/ARGININOSUCCINATE/ADENYLOSUCCINATE LYASE"/>
    <property type="match status" value="1"/>
</dbReference>
<dbReference type="PRINTS" id="PR00145">
    <property type="entry name" value="ARGSUCLYASE"/>
</dbReference>
<dbReference type="OrthoDB" id="9802809at2"/>
<comment type="subunit">
    <text evidence="5">Homotetramer.</text>
</comment>
<evidence type="ECO:0000256" key="1">
    <source>
        <dbReference type="ARBA" id="ARBA00009084"/>
    </source>
</evidence>
<comment type="pathway">
    <text evidence="5">Carbohydrate metabolism; tricarboxylic acid cycle; (S)-malate from fumarate: step 1/1.</text>
</comment>
<dbReference type="InterPro" id="IPR005677">
    <property type="entry name" value="Fum_hydII"/>
</dbReference>
<comment type="function">
    <text evidence="5">Involved in the TCA cycle. Catalyzes the stereospecific interconversion of fumarate to L-malate.</text>
</comment>
<dbReference type="PRINTS" id="PR00149">
    <property type="entry name" value="FUMRATELYASE"/>
</dbReference>
<dbReference type="InterPro" id="IPR020557">
    <property type="entry name" value="Fumarate_lyase_CS"/>
</dbReference>
<feature type="active site" description="Proton donor/acceptor" evidence="5">
    <location>
        <position position="181"/>
    </location>
</feature>
<dbReference type="Proteomes" id="UP000071392">
    <property type="component" value="Unassembled WGS sequence"/>
</dbReference>
<comment type="caution">
    <text evidence="8">The sequence shown here is derived from an EMBL/GenBank/DDBJ whole genome shotgun (WGS) entry which is preliminary data.</text>
</comment>
<dbReference type="Pfam" id="PF00206">
    <property type="entry name" value="Lyase_1"/>
    <property type="match status" value="1"/>
</dbReference>
<dbReference type="CDD" id="cd01362">
    <property type="entry name" value="Fumarase_classII"/>
    <property type="match status" value="1"/>
</dbReference>
<gene>
    <name evidence="8" type="primary">aspA</name>
    <name evidence="5" type="synonym">fumC</name>
    <name evidence="8" type="ORF">AXK12_02155</name>
</gene>